<evidence type="ECO:0000313" key="2">
    <source>
        <dbReference type="Proteomes" id="UP001499909"/>
    </source>
</evidence>
<accession>A0ABP7NGT9</accession>
<dbReference type="Proteomes" id="UP001499909">
    <property type="component" value="Unassembled WGS sequence"/>
</dbReference>
<dbReference type="EMBL" id="BAABDH010000101">
    <property type="protein sequence ID" value="GAA3946858.1"/>
    <property type="molecule type" value="Genomic_DNA"/>
</dbReference>
<evidence type="ECO:0000313" key="1">
    <source>
        <dbReference type="EMBL" id="GAA3946858.1"/>
    </source>
</evidence>
<dbReference type="Pfam" id="PF15594">
    <property type="entry name" value="Imm50"/>
    <property type="match status" value="1"/>
</dbReference>
<protein>
    <recommendedName>
        <fullName evidence="3">Immunity protein 50</fullName>
    </recommendedName>
</protein>
<reference evidence="2" key="1">
    <citation type="journal article" date="2019" name="Int. J. Syst. Evol. Microbiol.">
        <title>The Global Catalogue of Microorganisms (GCM) 10K type strain sequencing project: providing services to taxonomists for standard genome sequencing and annotation.</title>
        <authorList>
            <consortium name="The Broad Institute Genomics Platform"/>
            <consortium name="The Broad Institute Genome Sequencing Center for Infectious Disease"/>
            <person name="Wu L."/>
            <person name="Ma J."/>
        </authorList>
    </citation>
    <scope>NUCLEOTIDE SEQUENCE [LARGE SCALE GENOMIC DNA]</scope>
    <source>
        <strain evidence="2">JCM 17214</strain>
    </source>
</reference>
<organism evidence="1 2">
    <name type="scientific">Hymenobacter algoricola</name>
    <dbReference type="NCBI Taxonomy" id="486267"/>
    <lineage>
        <taxon>Bacteria</taxon>
        <taxon>Pseudomonadati</taxon>
        <taxon>Bacteroidota</taxon>
        <taxon>Cytophagia</taxon>
        <taxon>Cytophagales</taxon>
        <taxon>Hymenobacteraceae</taxon>
        <taxon>Hymenobacter</taxon>
    </lineage>
</organism>
<sequence>MLENQNLAIASIVNSEIVLQHFGYWPDFHDAEVDKVIFETHPTGRYSVTFFIAASEMLSEVDEKGYYKQTKHCIVALQFIGIKEVEFNYFSHQNALFDLKFEASGNDIECTFESSVGLDAFIVAEEAFVMSLTPTKR</sequence>
<proteinExistence type="predicted"/>
<keyword evidence="2" id="KW-1185">Reference proteome</keyword>
<evidence type="ECO:0008006" key="3">
    <source>
        <dbReference type="Google" id="ProtNLM"/>
    </source>
</evidence>
<dbReference type="RefSeq" id="WP_345115858.1">
    <property type="nucleotide sequence ID" value="NZ_BAABDH010000101.1"/>
</dbReference>
<dbReference type="InterPro" id="IPR028957">
    <property type="entry name" value="Imm50"/>
</dbReference>
<name>A0ABP7NGT9_9BACT</name>
<gene>
    <name evidence="1" type="ORF">GCM10022406_30800</name>
</gene>
<comment type="caution">
    <text evidence="1">The sequence shown here is derived from an EMBL/GenBank/DDBJ whole genome shotgun (WGS) entry which is preliminary data.</text>
</comment>